<accession>A0A4R2L2J9</accession>
<evidence type="ECO:0000313" key="3">
    <source>
        <dbReference type="Proteomes" id="UP000295765"/>
    </source>
</evidence>
<reference evidence="2 3" key="1">
    <citation type="submission" date="2019-03" db="EMBL/GenBank/DDBJ databases">
        <title>Genomic Encyclopedia of Type Strains, Phase IV (KMG-IV): sequencing the most valuable type-strain genomes for metagenomic binning, comparative biology and taxonomic classification.</title>
        <authorList>
            <person name="Goeker M."/>
        </authorList>
    </citation>
    <scope>NUCLEOTIDE SEQUENCE [LARGE SCALE GENOMIC DNA]</scope>
    <source>
        <strain evidence="2 3">DSM 25287</strain>
    </source>
</reference>
<dbReference type="Proteomes" id="UP000295765">
    <property type="component" value="Unassembled WGS sequence"/>
</dbReference>
<dbReference type="PANTHER" id="PTHR30336">
    <property type="entry name" value="INNER MEMBRANE PROTEIN, PROBABLE PERMEASE"/>
    <property type="match status" value="1"/>
</dbReference>
<evidence type="ECO:0000259" key="1">
    <source>
        <dbReference type="Pfam" id="PF02698"/>
    </source>
</evidence>
<dbReference type="OrthoDB" id="9809813at2"/>
<gene>
    <name evidence="2" type="ORF">EV699_12436</name>
</gene>
<dbReference type="AlphaFoldDB" id="A0A4R2L2J9"/>
<dbReference type="Pfam" id="PF02698">
    <property type="entry name" value="DUF218"/>
    <property type="match status" value="1"/>
</dbReference>
<feature type="domain" description="DUF218" evidence="1">
    <location>
        <begin position="12"/>
        <end position="155"/>
    </location>
</feature>
<comment type="caution">
    <text evidence="2">The sequence shown here is derived from an EMBL/GenBank/DDBJ whole genome shotgun (WGS) entry which is preliminary data.</text>
</comment>
<dbReference type="CDD" id="cd06259">
    <property type="entry name" value="YdcF-like"/>
    <property type="match status" value="1"/>
</dbReference>
<dbReference type="GO" id="GO:0005886">
    <property type="term" value="C:plasma membrane"/>
    <property type="evidence" value="ECO:0007669"/>
    <property type="project" value="TreeGrafter"/>
</dbReference>
<dbReference type="Gene3D" id="3.40.50.620">
    <property type="entry name" value="HUPs"/>
    <property type="match status" value="1"/>
</dbReference>
<dbReference type="InterPro" id="IPR014729">
    <property type="entry name" value="Rossmann-like_a/b/a_fold"/>
</dbReference>
<name>A0A4R2L2J9_9GAMM</name>
<proteinExistence type="predicted"/>
<keyword evidence="3" id="KW-1185">Reference proteome</keyword>
<dbReference type="PANTHER" id="PTHR30336:SF20">
    <property type="entry name" value="DUF218 DOMAIN-CONTAINING PROTEIN"/>
    <property type="match status" value="1"/>
</dbReference>
<dbReference type="RefSeq" id="WP_132545290.1">
    <property type="nucleotide sequence ID" value="NZ_SLWY01000024.1"/>
</dbReference>
<dbReference type="EMBL" id="SLWY01000024">
    <property type="protein sequence ID" value="TCO78119.1"/>
    <property type="molecule type" value="Genomic_DNA"/>
</dbReference>
<protein>
    <submittedName>
        <fullName evidence="2">DUF218 domain-containing protein</fullName>
    </submittedName>
</protein>
<evidence type="ECO:0000313" key="2">
    <source>
        <dbReference type="EMBL" id="TCO78119.1"/>
    </source>
</evidence>
<organism evidence="2 3">
    <name type="scientific">Plasticicumulans lactativorans</name>
    <dbReference type="NCBI Taxonomy" id="1133106"/>
    <lineage>
        <taxon>Bacteria</taxon>
        <taxon>Pseudomonadati</taxon>
        <taxon>Pseudomonadota</taxon>
        <taxon>Gammaproteobacteria</taxon>
        <taxon>Candidatus Competibacteraceae</taxon>
        <taxon>Plasticicumulans</taxon>
    </lineage>
</organism>
<dbReference type="InterPro" id="IPR003848">
    <property type="entry name" value="DUF218"/>
</dbReference>
<sequence>MRVADSGAAPADVIVVLGAAVQPDGTPSAALLRRVHHGVALFHAGHGRALLLSGGAPRRPPAEAELMRELALAAGVPDACIVVEAQSRNTYENACFSAALMRARGWSRALLVSEGYHLPRARIAFRLVGAPVAGTSAAAAPPSRLQRLRLSLRELAACGGMLGRAALAAARRRTAA</sequence>
<dbReference type="InterPro" id="IPR051599">
    <property type="entry name" value="Cell_Envelope_Assoc"/>
</dbReference>